<dbReference type="EMBL" id="SFCI01001428">
    <property type="protein sequence ID" value="TFY75794.1"/>
    <property type="molecule type" value="Genomic_DNA"/>
</dbReference>
<keyword evidence="3" id="KW-1185">Reference proteome</keyword>
<name>A0A4Y9ZNF6_9AGAM</name>
<dbReference type="AlphaFoldDB" id="A0A4Y9ZNF6"/>
<proteinExistence type="predicted"/>
<protein>
    <submittedName>
        <fullName evidence="2">Uncharacterized protein</fullName>
    </submittedName>
</protein>
<reference evidence="2 3" key="1">
    <citation type="submission" date="2019-02" db="EMBL/GenBank/DDBJ databases">
        <title>Genome sequencing of the rare red list fungi Hericium alpestre (H. flagellum).</title>
        <authorList>
            <person name="Buettner E."/>
            <person name="Kellner H."/>
        </authorList>
    </citation>
    <scope>NUCLEOTIDE SEQUENCE [LARGE SCALE GENOMIC DNA]</scope>
    <source>
        <strain evidence="2 3">DSM 108284</strain>
    </source>
</reference>
<feature type="region of interest" description="Disordered" evidence="1">
    <location>
        <begin position="198"/>
        <end position="220"/>
    </location>
</feature>
<feature type="non-terminal residue" evidence="2">
    <location>
        <position position="1"/>
    </location>
</feature>
<gene>
    <name evidence="2" type="ORF">EWM64_g8218</name>
</gene>
<sequence length="240" mass="25013">DTKPACVAASATPIAQEIVADPARVRGQGGLFLVDELTCALMPLDLSPRAPTLQMHPTGYALVKTYLYEFMWISRAVQAKTLVHMLLLEGMEGMGSSGRFIRRLHIEMPVLERQQTWTSSHPGVLAATGDLHGPPVDPAEPCDRVRSAAAGVDELRRHAVPPADVTAAGDADNVTGVPGAVVVPTKLRRVVRRVIGPGGGDAGVAAGAAEPQGEPGQRDVRGAGIVGTASAAEHGQVMTS</sequence>
<accession>A0A4Y9ZNF6</accession>
<comment type="caution">
    <text evidence="2">The sequence shown here is derived from an EMBL/GenBank/DDBJ whole genome shotgun (WGS) entry which is preliminary data.</text>
</comment>
<evidence type="ECO:0000313" key="2">
    <source>
        <dbReference type="EMBL" id="TFY75794.1"/>
    </source>
</evidence>
<dbReference type="OrthoDB" id="3258324at2759"/>
<dbReference type="Proteomes" id="UP000298061">
    <property type="component" value="Unassembled WGS sequence"/>
</dbReference>
<feature type="compositionally biased region" description="Low complexity" evidence="1">
    <location>
        <begin position="203"/>
        <end position="215"/>
    </location>
</feature>
<evidence type="ECO:0000256" key="1">
    <source>
        <dbReference type="SAM" id="MobiDB-lite"/>
    </source>
</evidence>
<organism evidence="2 3">
    <name type="scientific">Hericium alpestre</name>
    <dbReference type="NCBI Taxonomy" id="135208"/>
    <lineage>
        <taxon>Eukaryota</taxon>
        <taxon>Fungi</taxon>
        <taxon>Dikarya</taxon>
        <taxon>Basidiomycota</taxon>
        <taxon>Agaricomycotina</taxon>
        <taxon>Agaricomycetes</taxon>
        <taxon>Russulales</taxon>
        <taxon>Hericiaceae</taxon>
        <taxon>Hericium</taxon>
    </lineage>
</organism>
<evidence type="ECO:0000313" key="3">
    <source>
        <dbReference type="Proteomes" id="UP000298061"/>
    </source>
</evidence>